<evidence type="ECO:0000259" key="10">
    <source>
        <dbReference type="Pfam" id="PF02706"/>
    </source>
</evidence>
<keyword evidence="8" id="KW-0175">Coiled coil</keyword>
<organism evidence="12 13">
    <name type="scientific">Flavihumibacter fluminis</name>
    <dbReference type="NCBI Taxonomy" id="2909236"/>
    <lineage>
        <taxon>Bacteria</taxon>
        <taxon>Pseudomonadati</taxon>
        <taxon>Bacteroidota</taxon>
        <taxon>Chitinophagia</taxon>
        <taxon>Chitinophagales</taxon>
        <taxon>Chitinophagaceae</taxon>
        <taxon>Flavihumibacter</taxon>
    </lineage>
</organism>
<evidence type="ECO:0000256" key="1">
    <source>
        <dbReference type="ARBA" id="ARBA00004651"/>
    </source>
</evidence>
<feature type="domain" description="Polysaccharide chain length determinant N-terminal" evidence="10">
    <location>
        <begin position="30"/>
        <end position="106"/>
    </location>
</feature>
<dbReference type="InterPro" id="IPR027417">
    <property type="entry name" value="P-loop_NTPase"/>
</dbReference>
<keyword evidence="3 9" id="KW-0812">Transmembrane</keyword>
<evidence type="ECO:0000259" key="11">
    <source>
        <dbReference type="Pfam" id="PF13807"/>
    </source>
</evidence>
<evidence type="ECO:0000256" key="8">
    <source>
        <dbReference type="SAM" id="Coils"/>
    </source>
</evidence>
<name>A0ABS9BHY8_9BACT</name>
<dbReference type="InterPro" id="IPR032807">
    <property type="entry name" value="GNVR"/>
</dbReference>
<dbReference type="Proteomes" id="UP001200145">
    <property type="component" value="Unassembled WGS sequence"/>
</dbReference>
<protein>
    <submittedName>
        <fullName evidence="12">Polysaccharide biosynthesis tyrosine autokinase</fullName>
    </submittedName>
</protein>
<dbReference type="PANTHER" id="PTHR32309">
    <property type="entry name" value="TYROSINE-PROTEIN KINASE"/>
    <property type="match status" value="1"/>
</dbReference>
<evidence type="ECO:0000256" key="9">
    <source>
        <dbReference type="SAM" id="Phobius"/>
    </source>
</evidence>
<dbReference type="CDD" id="cd05387">
    <property type="entry name" value="BY-kinase"/>
    <property type="match status" value="1"/>
</dbReference>
<evidence type="ECO:0000256" key="4">
    <source>
        <dbReference type="ARBA" id="ARBA00022741"/>
    </source>
</evidence>
<keyword evidence="7 9" id="KW-0472">Membrane</keyword>
<evidence type="ECO:0000313" key="13">
    <source>
        <dbReference type="Proteomes" id="UP001200145"/>
    </source>
</evidence>
<reference evidence="12 13" key="1">
    <citation type="submission" date="2022-01" db="EMBL/GenBank/DDBJ databases">
        <title>Flavihumibacter sp. nov., isolated from sediment of a river.</title>
        <authorList>
            <person name="Liu H."/>
        </authorList>
    </citation>
    <scope>NUCLEOTIDE SEQUENCE [LARGE SCALE GENOMIC DNA]</scope>
    <source>
        <strain evidence="12 13">RY-1</strain>
    </source>
</reference>
<dbReference type="InterPro" id="IPR050445">
    <property type="entry name" value="Bact_polysacc_biosynth/exp"/>
</dbReference>
<keyword evidence="2" id="KW-1003">Cell membrane</keyword>
<evidence type="ECO:0000256" key="7">
    <source>
        <dbReference type="ARBA" id="ARBA00023136"/>
    </source>
</evidence>
<dbReference type="Pfam" id="PF13807">
    <property type="entry name" value="GNVR"/>
    <property type="match status" value="1"/>
</dbReference>
<feature type="transmembrane region" description="Helical" evidence="9">
    <location>
        <begin position="487"/>
        <end position="507"/>
    </location>
</feature>
<comment type="subcellular location">
    <subcellularLocation>
        <location evidence="1">Cell membrane</location>
        <topology evidence="1">Multi-pass membrane protein</topology>
    </subcellularLocation>
</comment>
<feature type="domain" description="Tyrosine-protein kinase G-rich" evidence="11">
    <location>
        <begin position="430"/>
        <end position="509"/>
    </location>
</feature>
<dbReference type="Gene3D" id="3.40.50.300">
    <property type="entry name" value="P-loop containing nucleotide triphosphate hydrolases"/>
    <property type="match status" value="1"/>
</dbReference>
<keyword evidence="13" id="KW-1185">Reference proteome</keyword>
<keyword evidence="6 9" id="KW-1133">Transmembrane helix</keyword>
<dbReference type="EMBL" id="JAKEVY010000002">
    <property type="protein sequence ID" value="MCF1714784.1"/>
    <property type="molecule type" value="Genomic_DNA"/>
</dbReference>
<evidence type="ECO:0000313" key="12">
    <source>
        <dbReference type="EMBL" id="MCF1714784.1"/>
    </source>
</evidence>
<dbReference type="RefSeq" id="WP_234865737.1">
    <property type="nucleotide sequence ID" value="NZ_JAKEVY010000002.1"/>
</dbReference>
<sequence length="767" mass="85712">MPPTQYKTFKAKEDDLFKQLLQKYLPFWPLYLLLVILFLAAAYIYGKITIPVYEAYSSVVIKDESKGLNESEMLQDLNLFRGKKLVENEIEILRSHSFISDVVNNLGLYADVMEEKKVQKAPAYLTSPIKLRFKDPTRIKKVEKIPFTFNRDARSVTIGKDNFPINQWVTTKWGEISFIPNYKYNGDTVTRNLYFLLYPSQAVQASLMNRIKVVPASKLATVINISIKDQVPDRAEDILNELVKVYTEAEIEDKNQRAASTVAMVENRIRSVAGQLDSVENEIQRYRTNTGVIDISTQGRQYLENVGQYDQQLEQIKNQIAVLNEVEKFIVQKESTSSGIIPSAVGVNDPALNQMLDKLNNTQLQFEKLKRTTGENSPILVNLKEEIETLKPGILENIRNQKINLNITRNSIASTGNRYSAMLSTIPQKEKQLIEISRQQAIKNQLYAFLLEKREEAALSFTSTNKGDTRIIDKAYSSVQPVSPNKFLLYLAALVVALGAGIVWVSLKEGLNKKILFRSELEKLSPIPVEGEILYDSSKDPFIVRNEVGSRVSGQLKSLRNKLFFGANNKQVKKVIITSASRGEGKAYIGSNLAISLAMTNARVVLVDLDFYSHEISSLYELDSAKGMVEYLRGGASLGALLHTDKTTSGLSILPVGATNDGTAEWLMSGKLEGLIKELDASFDYIVIVGPAFSDDVNIQALSHIADASLFVIRQGVTSKADLTMLLYNGHMEALKNPGYVFNAVKGRGWGIRMFGNGYGYGNNPGK</sequence>
<evidence type="ECO:0000256" key="6">
    <source>
        <dbReference type="ARBA" id="ARBA00022989"/>
    </source>
</evidence>
<dbReference type="Pfam" id="PF02706">
    <property type="entry name" value="Wzz"/>
    <property type="match status" value="1"/>
</dbReference>
<evidence type="ECO:0000256" key="2">
    <source>
        <dbReference type="ARBA" id="ARBA00022475"/>
    </source>
</evidence>
<gene>
    <name evidence="12" type="ORF">L0U88_09120</name>
</gene>
<dbReference type="PANTHER" id="PTHR32309:SF13">
    <property type="entry name" value="FERRIC ENTEROBACTIN TRANSPORT PROTEIN FEPE"/>
    <property type="match status" value="1"/>
</dbReference>
<dbReference type="SUPFAM" id="SSF52540">
    <property type="entry name" value="P-loop containing nucleoside triphosphate hydrolases"/>
    <property type="match status" value="1"/>
</dbReference>
<keyword evidence="5" id="KW-0067">ATP-binding</keyword>
<accession>A0ABS9BHY8</accession>
<dbReference type="InterPro" id="IPR003856">
    <property type="entry name" value="LPS_length_determ_N"/>
</dbReference>
<evidence type="ECO:0000256" key="3">
    <source>
        <dbReference type="ARBA" id="ARBA00022692"/>
    </source>
</evidence>
<dbReference type="InterPro" id="IPR005702">
    <property type="entry name" value="Wzc-like_C"/>
</dbReference>
<feature type="transmembrane region" description="Helical" evidence="9">
    <location>
        <begin position="27"/>
        <end position="46"/>
    </location>
</feature>
<proteinExistence type="predicted"/>
<feature type="coiled-coil region" evidence="8">
    <location>
        <begin position="262"/>
        <end position="326"/>
    </location>
</feature>
<comment type="caution">
    <text evidence="12">The sequence shown here is derived from an EMBL/GenBank/DDBJ whole genome shotgun (WGS) entry which is preliminary data.</text>
</comment>
<keyword evidence="4" id="KW-0547">Nucleotide-binding</keyword>
<evidence type="ECO:0000256" key="5">
    <source>
        <dbReference type="ARBA" id="ARBA00022840"/>
    </source>
</evidence>